<dbReference type="Proteomes" id="UP001460270">
    <property type="component" value="Unassembled WGS sequence"/>
</dbReference>
<proteinExistence type="predicted"/>
<feature type="compositionally biased region" description="Basic residues" evidence="1">
    <location>
        <begin position="34"/>
        <end position="44"/>
    </location>
</feature>
<organism evidence="2 3">
    <name type="scientific">Mugilogobius chulae</name>
    <name type="common">yellowstripe goby</name>
    <dbReference type="NCBI Taxonomy" id="88201"/>
    <lineage>
        <taxon>Eukaryota</taxon>
        <taxon>Metazoa</taxon>
        <taxon>Chordata</taxon>
        <taxon>Craniata</taxon>
        <taxon>Vertebrata</taxon>
        <taxon>Euteleostomi</taxon>
        <taxon>Actinopterygii</taxon>
        <taxon>Neopterygii</taxon>
        <taxon>Teleostei</taxon>
        <taxon>Neoteleostei</taxon>
        <taxon>Acanthomorphata</taxon>
        <taxon>Gobiaria</taxon>
        <taxon>Gobiiformes</taxon>
        <taxon>Gobioidei</taxon>
        <taxon>Gobiidae</taxon>
        <taxon>Gobionellinae</taxon>
        <taxon>Mugilogobius</taxon>
    </lineage>
</organism>
<keyword evidence="3" id="KW-1185">Reference proteome</keyword>
<sequence length="105" mass="11833">MDYTRTLGPRAHTHGPQVVLAPNDHNLSSLRDPVHHRGGRHNHVFNRSTWSRDPAPSAALRSHQTLSRPNADRRHAESFTSNYSLISPEAACPGPIKRVKRMIKM</sequence>
<reference evidence="3" key="1">
    <citation type="submission" date="2024-04" db="EMBL/GenBank/DDBJ databases">
        <title>Salinicola lusitanus LLJ914,a marine bacterium isolated from the Okinawa Trough.</title>
        <authorList>
            <person name="Li J."/>
        </authorList>
    </citation>
    <scope>NUCLEOTIDE SEQUENCE [LARGE SCALE GENOMIC DNA]</scope>
</reference>
<dbReference type="EMBL" id="JBBPFD010000005">
    <property type="protein sequence ID" value="KAK7925247.1"/>
    <property type="molecule type" value="Genomic_DNA"/>
</dbReference>
<dbReference type="AlphaFoldDB" id="A0AAW0PGE3"/>
<feature type="region of interest" description="Disordered" evidence="1">
    <location>
        <begin position="1"/>
        <end position="75"/>
    </location>
</feature>
<accession>A0AAW0PGE3</accession>
<gene>
    <name evidence="2" type="ORF">WMY93_007557</name>
</gene>
<evidence type="ECO:0000313" key="2">
    <source>
        <dbReference type="EMBL" id="KAK7925247.1"/>
    </source>
</evidence>
<protein>
    <submittedName>
        <fullName evidence="2">Uncharacterized protein</fullName>
    </submittedName>
</protein>
<comment type="caution">
    <text evidence="2">The sequence shown here is derived from an EMBL/GenBank/DDBJ whole genome shotgun (WGS) entry which is preliminary data.</text>
</comment>
<evidence type="ECO:0000313" key="3">
    <source>
        <dbReference type="Proteomes" id="UP001460270"/>
    </source>
</evidence>
<name>A0AAW0PGE3_9GOBI</name>
<evidence type="ECO:0000256" key="1">
    <source>
        <dbReference type="SAM" id="MobiDB-lite"/>
    </source>
</evidence>